<evidence type="ECO:0000259" key="11">
    <source>
        <dbReference type="PROSITE" id="PS50109"/>
    </source>
</evidence>
<dbReference type="InterPro" id="IPR005467">
    <property type="entry name" value="His_kinase_dom"/>
</dbReference>
<dbReference type="Gene3D" id="3.30.565.10">
    <property type="entry name" value="Histidine kinase-like ATPase, C-terminal domain"/>
    <property type="match status" value="1"/>
</dbReference>
<dbReference type="Gene3D" id="6.10.340.10">
    <property type="match status" value="1"/>
</dbReference>
<dbReference type="Pfam" id="PF00672">
    <property type="entry name" value="HAMP"/>
    <property type="match status" value="1"/>
</dbReference>
<protein>
    <recommendedName>
        <fullName evidence="3">histidine kinase</fullName>
        <ecNumber evidence="3">2.7.13.3</ecNumber>
    </recommendedName>
</protein>
<name>A0A081CAT8_VECG1</name>
<keyword evidence="6" id="KW-0547">Nucleotide-binding</keyword>
<dbReference type="SUPFAM" id="SSF158472">
    <property type="entry name" value="HAMP domain-like"/>
    <property type="match status" value="1"/>
</dbReference>
<dbReference type="PROSITE" id="PS50885">
    <property type="entry name" value="HAMP"/>
    <property type="match status" value="1"/>
</dbReference>
<dbReference type="Proteomes" id="UP000030661">
    <property type="component" value="Unassembled WGS sequence"/>
</dbReference>
<dbReference type="eggNOG" id="COG4191">
    <property type="taxonomic scope" value="Bacteria"/>
</dbReference>
<organism evidence="13 14">
    <name type="scientific">Vecturithrix granuli</name>
    <dbReference type="NCBI Taxonomy" id="1499967"/>
    <lineage>
        <taxon>Bacteria</taxon>
        <taxon>Candidatus Moduliflexota</taxon>
        <taxon>Candidatus Vecturitrichia</taxon>
        <taxon>Candidatus Vecturitrichales</taxon>
        <taxon>Candidatus Vecturitrichaceae</taxon>
        <taxon>Candidatus Vecturithrix</taxon>
    </lineage>
</organism>
<dbReference type="GO" id="GO:0000155">
    <property type="term" value="F:phosphorelay sensor kinase activity"/>
    <property type="evidence" value="ECO:0007669"/>
    <property type="project" value="InterPro"/>
</dbReference>
<keyword evidence="4" id="KW-0597">Phosphoprotein</keyword>
<dbReference type="Pfam" id="PF00512">
    <property type="entry name" value="HisKA"/>
    <property type="match status" value="1"/>
</dbReference>
<evidence type="ECO:0000256" key="6">
    <source>
        <dbReference type="ARBA" id="ARBA00022741"/>
    </source>
</evidence>
<reference evidence="13 14" key="1">
    <citation type="journal article" date="2015" name="PeerJ">
        <title>First genomic representation of candidate bacterial phylum KSB3 points to enhanced environmental sensing as a trigger of wastewater bulking.</title>
        <authorList>
            <person name="Sekiguchi Y."/>
            <person name="Ohashi A."/>
            <person name="Parks D.H."/>
            <person name="Yamauchi T."/>
            <person name="Tyson G.W."/>
            <person name="Hugenholtz P."/>
        </authorList>
    </citation>
    <scope>NUCLEOTIDE SEQUENCE [LARGE SCALE GENOMIC DNA]</scope>
</reference>
<feature type="domain" description="Histidine kinase" evidence="11">
    <location>
        <begin position="261"/>
        <end position="476"/>
    </location>
</feature>
<dbReference type="Pfam" id="PF02518">
    <property type="entry name" value="HATPase_c"/>
    <property type="match status" value="1"/>
</dbReference>
<evidence type="ECO:0000256" key="2">
    <source>
        <dbReference type="ARBA" id="ARBA00004370"/>
    </source>
</evidence>
<sequence length="486" mass="55245">MRISLKIKLIGLMVVILGATIFVSYIIFERSEKELLQQVIQHIKSVENVGNVFEIQQLLTTNIDQSMQHKILVRMSQRGRVSQVSLLNSDYTVIASSNPEDVGLTLQELENRRILGINASFWETLLKKHIKKYDVTIPVYENGREKGYLNIVLVMNDLEFLIKKAKYSNMFWIISIFVAGTIVAIVMVKRFTMPIDELVTASKIVAEGNFDVTIHSNGSGEFDTLVAGFNEMTQKLREHKTLEERVHRSEHMAALGELGARLAHEIRNPLNSISLIIDHLRDRFSPVEERERQRFESYAANVKTELKRLNKLVTDFLQVSRPLHPEIRPIRVQALLEQIVQLLYTEAEKHQIQLNLDILPEDLEIQGDEELLKTACLNIALNALQAMQDGGRLNIQAKPDEQRPGKCLLIFSDTGPGIPPELHENIFQPYFTTKKDGTGLGLSIVNRIIADHHGSVLINSEQGQGTTMTLVLPITEDEKHKVRDER</sequence>
<dbReference type="SUPFAM" id="SSF47384">
    <property type="entry name" value="Homodimeric domain of signal transducing histidine kinase"/>
    <property type="match status" value="1"/>
</dbReference>
<dbReference type="InterPro" id="IPR003660">
    <property type="entry name" value="HAMP_dom"/>
</dbReference>
<gene>
    <name evidence="13" type="ORF">U27_02522</name>
</gene>
<dbReference type="AlphaFoldDB" id="A0A081CAT8"/>
<keyword evidence="5" id="KW-0808">Transferase</keyword>
<keyword evidence="10" id="KW-0812">Transmembrane</keyword>
<dbReference type="InterPro" id="IPR036890">
    <property type="entry name" value="HATPase_C_sf"/>
</dbReference>
<evidence type="ECO:0000256" key="10">
    <source>
        <dbReference type="SAM" id="Phobius"/>
    </source>
</evidence>
<accession>A0A081CAT8</accession>
<dbReference type="InterPro" id="IPR004358">
    <property type="entry name" value="Sig_transdc_His_kin-like_C"/>
</dbReference>
<dbReference type="PRINTS" id="PR00344">
    <property type="entry name" value="BCTRLSENSOR"/>
</dbReference>
<keyword evidence="8" id="KW-0067">ATP-binding</keyword>
<keyword evidence="10" id="KW-0472">Membrane</keyword>
<proteinExistence type="predicted"/>
<dbReference type="SMART" id="SM00387">
    <property type="entry name" value="HATPase_c"/>
    <property type="match status" value="1"/>
</dbReference>
<keyword evidence="7 13" id="KW-0418">Kinase</keyword>
<dbReference type="EMBL" id="DF820482">
    <property type="protein sequence ID" value="GAK61693.1"/>
    <property type="molecule type" value="Genomic_DNA"/>
</dbReference>
<keyword evidence="14" id="KW-1185">Reference proteome</keyword>
<evidence type="ECO:0000256" key="8">
    <source>
        <dbReference type="ARBA" id="ARBA00022840"/>
    </source>
</evidence>
<dbReference type="SMART" id="SM00388">
    <property type="entry name" value="HisKA"/>
    <property type="match status" value="1"/>
</dbReference>
<keyword evidence="10" id="KW-1133">Transmembrane helix</keyword>
<comment type="subcellular location">
    <subcellularLocation>
        <location evidence="2">Membrane</location>
    </subcellularLocation>
</comment>
<dbReference type="CDD" id="cd00082">
    <property type="entry name" value="HisKA"/>
    <property type="match status" value="1"/>
</dbReference>
<evidence type="ECO:0000313" key="13">
    <source>
        <dbReference type="EMBL" id="GAK61693.1"/>
    </source>
</evidence>
<dbReference type="Gene3D" id="1.10.287.130">
    <property type="match status" value="1"/>
</dbReference>
<dbReference type="PROSITE" id="PS50109">
    <property type="entry name" value="HIS_KIN"/>
    <property type="match status" value="1"/>
</dbReference>
<dbReference type="Pfam" id="PF14827">
    <property type="entry name" value="dCache_3"/>
    <property type="match status" value="1"/>
</dbReference>
<evidence type="ECO:0000256" key="4">
    <source>
        <dbReference type="ARBA" id="ARBA00022553"/>
    </source>
</evidence>
<dbReference type="EC" id="2.7.13.3" evidence="3"/>
<dbReference type="InterPro" id="IPR003661">
    <property type="entry name" value="HisK_dim/P_dom"/>
</dbReference>
<dbReference type="HOGENOM" id="CLU_000445_89_29_0"/>
<keyword evidence="9" id="KW-0902">Two-component regulatory system</keyword>
<evidence type="ECO:0000259" key="12">
    <source>
        <dbReference type="PROSITE" id="PS50885"/>
    </source>
</evidence>
<comment type="catalytic activity">
    <reaction evidence="1">
        <text>ATP + protein L-histidine = ADP + protein N-phospho-L-histidine.</text>
        <dbReference type="EC" id="2.7.13.3"/>
    </reaction>
</comment>
<dbReference type="SUPFAM" id="SSF55874">
    <property type="entry name" value="ATPase domain of HSP90 chaperone/DNA topoisomerase II/histidine kinase"/>
    <property type="match status" value="1"/>
</dbReference>
<dbReference type="GO" id="GO:0005524">
    <property type="term" value="F:ATP binding"/>
    <property type="evidence" value="ECO:0007669"/>
    <property type="project" value="UniProtKB-KW"/>
</dbReference>
<dbReference type="InterPro" id="IPR029150">
    <property type="entry name" value="dCache_3"/>
</dbReference>
<feature type="transmembrane region" description="Helical" evidence="10">
    <location>
        <begin position="170"/>
        <end position="188"/>
    </location>
</feature>
<dbReference type="CDD" id="cd06225">
    <property type="entry name" value="HAMP"/>
    <property type="match status" value="1"/>
</dbReference>
<dbReference type="STRING" id="1499967.U27_02522"/>
<evidence type="ECO:0000256" key="3">
    <source>
        <dbReference type="ARBA" id="ARBA00012438"/>
    </source>
</evidence>
<feature type="transmembrane region" description="Helical" evidence="10">
    <location>
        <begin position="7"/>
        <end position="28"/>
    </location>
</feature>
<evidence type="ECO:0000256" key="5">
    <source>
        <dbReference type="ARBA" id="ARBA00022679"/>
    </source>
</evidence>
<evidence type="ECO:0000256" key="1">
    <source>
        <dbReference type="ARBA" id="ARBA00000085"/>
    </source>
</evidence>
<dbReference type="InterPro" id="IPR003594">
    <property type="entry name" value="HATPase_dom"/>
</dbReference>
<dbReference type="InterPro" id="IPR036097">
    <property type="entry name" value="HisK_dim/P_sf"/>
</dbReference>
<evidence type="ECO:0000313" key="14">
    <source>
        <dbReference type="Proteomes" id="UP000030661"/>
    </source>
</evidence>
<dbReference type="PANTHER" id="PTHR43065">
    <property type="entry name" value="SENSOR HISTIDINE KINASE"/>
    <property type="match status" value="1"/>
</dbReference>
<dbReference type="GO" id="GO:0016020">
    <property type="term" value="C:membrane"/>
    <property type="evidence" value="ECO:0007669"/>
    <property type="project" value="UniProtKB-SubCell"/>
</dbReference>
<feature type="domain" description="HAMP" evidence="12">
    <location>
        <begin position="189"/>
        <end position="241"/>
    </location>
</feature>
<dbReference type="SMART" id="SM00304">
    <property type="entry name" value="HAMP"/>
    <property type="match status" value="1"/>
</dbReference>
<evidence type="ECO:0000256" key="9">
    <source>
        <dbReference type="ARBA" id="ARBA00023012"/>
    </source>
</evidence>
<evidence type="ECO:0000256" key="7">
    <source>
        <dbReference type="ARBA" id="ARBA00022777"/>
    </source>
</evidence>
<dbReference type="PANTHER" id="PTHR43065:SF10">
    <property type="entry name" value="PEROXIDE STRESS-ACTIVATED HISTIDINE KINASE MAK3"/>
    <property type="match status" value="1"/>
</dbReference>